<evidence type="ECO:0000256" key="1">
    <source>
        <dbReference type="ARBA" id="ARBA00022658"/>
    </source>
</evidence>
<feature type="domain" description="N-terminal Ras-GEF" evidence="5">
    <location>
        <begin position="83"/>
        <end position="213"/>
    </location>
</feature>
<dbReference type="Pfam" id="PF00617">
    <property type="entry name" value="RasGEF"/>
    <property type="match status" value="1"/>
</dbReference>
<dbReference type="PROSITE" id="PS50212">
    <property type="entry name" value="RASGEF_NTER"/>
    <property type="match status" value="1"/>
</dbReference>
<organism evidence="6 7">
    <name type="scientific">Rickenella mellea</name>
    <dbReference type="NCBI Taxonomy" id="50990"/>
    <lineage>
        <taxon>Eukaryota</taxon>
        <taxon>Fungi</taxon>
        <taxon>Dikarya</taxon>
        <taxon>Basidiomycota</taxon>
        <taxon>Agaricomycotina</taxon>
        <taxon>Agaricomycetes</taxon>
        <taxon>Hymenochaetales</taxon>
        <taxon>Rickenellaceae</taxon>
        <taxon>Rickenella</taxon>
    </lineage>
</organism>
<evidence type="ECO:0000259" key="4">
    <source>
        <dbReference type="PROSITE" id="PS50009"/>
    </source>
</evidence>
<dbReference type="SMART" id="SM00147">
    <property type="entry name" value="RasGEF"/>
    <property type="match status" value="1"/>
</dbReference>
<accession>A0A4Y7PM49</accession>
<dbReference type="InterPro" id="IPR036964">
    <property type="entry name" value="RASGEF_cat_dom_sf"/>
</dbReference>
<name>A0A4Y7PM49_9AGAM</name>
<dbReference type="InterPro" id="IPR008937">
    <property type="entry name" value="Ras-like_GEF"/>
</dbReference>
<dbReference type="EMBL" id="ML170272">
    <property type="protein sequence ID" value="TDL15520.1"/>
    <property type="molecule type" value="Genomic_DNA"/>
</dbReference>
<dbReference type="Proteomes" id="UP000294933">
    <property type="component" value="Unassembled WGS sequence"/>
</dbReference>
<proteinExistence type="predicted"/>
<evidence type="ECO:0000256" key="3">
    <source>
        <dbReference type="SAM" id="MobiDB-lite"/>
    </source>
</evidence>
<keyword evidence="7" id="KW-1185">Reference proteome</keyword>
<dbReference type="PANTHER" id="PTHR23113:SF368">
    <property type="entry name" value="CELL DIVISION CONTROL PROTEIN 25"/>
    <property type="match status" value="1"/>
</dbReference>
<feature type="domain" description="Ras-GEF" evidence="4">
    <location>
        <begin position="250"/>
        <end position="487"/>
    </location>
</feature>
<gene>
    <name evidence="6" type="ORF">BD410DRAFT_732601</name>
</gene>
<feature type="region of interest" description="Disordered" evidence="3">
    <location>
        <begin position="1"/>
        <end position="26"/>
    </location>
</feature>
<dbReference type="OrthoDB" id="546434at2759"/>
<dbReference type="InterPro" id="IPR000651">
    <property type="entry name" value="Ras-like_Gua-exchang_fac_N"/>
</dbReference>
<dbReference type="GO" id="GO:0005085">
    <property type="term" value="F:guanyl-nucleotide exchange factor activity"/>
    <property type="evidence" value="ECO:0007669"/>
    <property type="project" value="UniProtKB-KW"/>
</dbReference>
<sequence>MNGKEEVQERHHTRRSNLKPPNPAVDATQFATTKDDLHTFDDWRNTIHPYLHAPERYIGTGHDSTKEWYLGPTYGRDETLINPDGGIIAGTLQAMVELLTTHDHRDPSFIKTFLSTYKSFTNLDQLFNLLLARFNIQSPEGLYPFELEEWIRLKRTPVRSRVIAAFQTMVTDGEVLEKDDYSILERMKDFLLTTDAAELPASKRLFDLIERAQAGRDPNVKMTPVSSQIPPRTIPPKVSWFRKLQFLDIDGLEMAKQLTILESRLYNKVRTIECLLRARESNKGGEHRDHIHDVIQMTNKISYWVTNTILSRKDPRNRATVFEHFVSVANHCRILNNFSSMFAIIGGLNSPPIRRLTRTWDNVDSECMPDLEPCEALLRSYQKFSNYRSTLAKVSPPCVPFIGVYLTDLTVIQHDIKDHLQPNMISFKNCQGIAEVLREIKHWQSAQFNLRPLPVVLRFIEESLAVFSDGTNWDDYFWNASLEREPT</sequence>
<dbReference type="Pfam" id="PF00618">
    <property type="entry name" value="RasGEF_N"/>
    <property type="match status" value="1"/>
</dbReference>
<dbReference type="Gene3D" id="1.10.840.10">
    <property type="entry name" value="Ras guanine-nucleotide exchange factors catalytic domain"/>
    <property type="match status" value="1"/>
</dbReference>
<dbReference type="STRING" id="50990.A0A4Y7PM49"/>
<dbReference type="CDD" id="cd00155">
    <property type="entry name" value="RasGEF"/>
    <property type="match status" value="1"/>
</dbReference>
<dbReference type="Gene3D" id="1.20.870.10">
    <property type="entry name" value="Son of sevenless (SoS) protein Chain: S domain 1"/>
    <property type="match status" value="1"/>
</dbReference>
<evidence type="ECO:0000256" key="2">
    <source>
        <dbReference type="PROSITE-ProRule" id="PRU00168"/>
    </source>
</evidence>
<evidence type="ECO:0000313" key="6">
    <source>
        <dbReference type="EMBL" id="TDL15520.1"/>
    </source>
</evidence>
<dbReference type="VEuPathDB" id="FungiDB:BD410DRAFT_732601"/>
<dbReference type="SUPFAM" id="SSF48366">
    <property type="entry name" value="Ras GEF"/>
    <property type="match status" value="1"/>
</dbReference>
<feature type="compositionally biased region" description="Basic and acidic residues" evidence="3">
    <location>
        <begin position="1"/>
        <end position="10"/>
    </location>
</feature>
<keyword evidence="1 2" id="KW-0344">Guanine-nucleotide releasing factor</keyword>
<protein>
    <submittedName>
        <fullName evidence="6">Ras GEF</fullName>
    </submittedName>
</protein>
<dbReference type="AlphaFoldDB" id="A0A4Y7PM49"/>
<evidence type="ECO:0000313" key="7">
    <source>
        <dbReference type="Proteomes" id="UP000294933"/>
    </source>
</evidence>
<reference evidence="6 7" key="1">
    <citation type="submission" date="2018-06" db="EMBL/GenBank/DDBJ databases">
        <title>A transcriptomic atlas of mushroom development highlights an independent origin of complex multicellularity.</title>
        <authorList>
            <consortium name="DOE Joint Genome Institute"/>
            <person name="Krizsan K."/>
            <person name="Almasi E."/>
            <person name="Merenyi Z."/>
            <person name="Sahu N."/>
            <person name="Viragh M."/>
            <person name="Koszo T."/>
            <person name="Mondo S."/>
            <person name="Kiss B."/>
            <person name="Balint B."/>
            <person name="Kues U."/>
            <person name="Barry K."/>
            <person name="Hegedus J.C."/>
            <person name="Henrissat B."/>
            <person name="Johnson J."/>
            <person name="Lipzen A."/>
            <person name="Ohm R."/>
            <person name="Nagy I."/>
            <person name="Pangilinan J."/>
            <person name="Yan J."/>
            <person name="Xiong Y."/>
            <person name="Grigoriev I.V."/>
            <person name="Hibbett D.S."/>
            <person name="Nagy L.G."/>
        </authorList>
    </citation>
    <scope>NUCLEOTIDE SEQUENCE [LARGE SCALE GENOMIC DNA]</scope>
    <source>
        <strain evidence="6 7">SZMC22713</strain>
    </source>
</reference>
<dbReference type="GO" id="GO:0007265">
    <property type="term" value="P:Ras protein signal transduction"/>
    <property type="evidence" value="ECO:0007669"/>
    <property type="project" value="TreeGrafter"/>
</dbReference>
<dbReference type="PANTHER" id="PTHR23113">
    <property type="entry name" value="GUANINE NUCLEOTIDE EXCHANGE FACTOR"/>
    <property type="match status" value="1"/>
</dbReference>
<dbReference type="CDD" id="cd06224">
    <property type="entry name" value="REM"/>
    <property type="match status" value="1"/>
</dbReference>
<dbReference type="InterPro" id="IPR001895">
    <property type="entry name" value="RASGEF_cat_dom"/>
</dbReference>
<dbReference type="PROSITE" id="PS50009">
    <property type="entry name" value="RASGEF_CAT"/>
    <property type="match status" value="1"/>
</dbReference>
<dbReference type="InterPro" id="IPR023578">
    <property type="entry name" value="Ras_GEF_dom_sf"/>
</dbReference>
<evidence type="ECO:0000259" key="5">
    <source>
        <dbReference type="PROSITE" id="PS50212"/>
    </source>
</evidence>
<dbReference type="SMART" id="SM00229">
    <property type="entry name" value="RasGEFN"/>
    <property type="match status" value="1"/>
</dbReference>
<dbReference type="GO" id="GO:0005886">
    <property type="term" value="C:plasma membrane"/>
    <property type="evidence" value="ECO:0007669"/>
    <property type="project" value="TreeGrafter"/>
</dbReference>